<evidence type="ECO:0000256" key="1">
    <source>
        <dbReference type="SAM" id="Phobius"/>
    </source>
</evidence>
<feature type="transmembrane region" description="Helical" evidence="1">
    <location>
        <begin position="7"/>
        <end position="25"/>
    </location>
</feature>
<evidence type="ECO:0000313" key="3">
    <source>
        <dbReference type="Proteomes" id="UP000233782"/>
    </source>
</evidence>
<protein>
    <submittedName>
        <fullName evidence="2">Uncharacterized protein</fullName>
    </submittedName>
</protein>
<dbReference type="AlphaFoldDB" id="A0A2N3U7A0"/>
<reference evidence="2 3" key="1">
    <citation type="submission" date="2017-12" db="EMBL/GenBank/DDBJ databases">
        <title>Genomic Encyclopedia of Type Strains, Phase III (KMG-III): the genomes of soil and plant-associated and newly described type strains.</title>
        <authorList>
            <person name="Whitman W."/>
        </authorList>
    </citation>
    <scope>NUCLEOTIDE SEQUENCE [LARGE SCALE GENOMIC DNA]</scope>
    <source>
        <strain evidence="2 3">LP43</strain>
    </source>
</reference>
<organism evidence="2 3">
    <name type="scientific">Pontibacter ramchanderi</name>
    <dbReference type="NCBI Taxonomy" id="1179743"/>
    <lineage>
        <taxon>Bacteria</taxon>
        <taxon>Pseudomonadati</taxon>
        <taxon>Bacteroidota</taxon>
        <taxon>Cytophagia</taxon>
        <taxon>Cytophagales</taxon>
        <taxon>Hymenobacteraceae</taxon>
        <taxon>Pontibacter</taxon>
    </lineage>
</organism>
<name>A0A2N3U7A0_9BACT</name>
<evidence type="ECO:0000313" key="2">
    <source>
        <dbReference type="EMBL" id="PKV62623.1"/>
    </source>
</evidence>
<dbReference type="EMBL" id="PJMU01000004">
    <property type="protein sequence ID" value="PKV62623.1"/>
    <property type="molecule type" value="Genomic_DNA"/>
</dbReference>
<keyword evidence="1" id="KW-0812">Transmembrane</keyword>
<accession>A0A2N3U7A0</accession>
<dbReference type="Proteomes" id="UP000233782">
    <property type="component" value="Unassembled WGS sequence"/>
</dbReference>
<keyword evidence="1" id="KW-0472">Membrane</keyword>
<comment type="caution">
    <text evidence="2">The sequence shown here is derived from an EMBL/GenBank/DDBJ whole genome shotgun (WGS) entry which is preliminary data.</text>
</comment>
<sequence length="83" mass="9614">MNKFRNRLLFIILTCFLIIQFLFILKVSEPYPAIKFPGFGSIPQTEGQIQAINYELFTYINAYDSTAVSAYDLFEGYPKTYVP</sequence>
<keyword evidence="1" id="KW-1133">Transmembrane helix</keyword>
<gene>
    <name evidence="2" type="ORF">BD749_3504</name>
</gene>
<keyword evidence="3" id="KW-1185">Reference proteome</keyword>
<proteinExistence type="predicted"/>